<evidence type="ECO:0000313" key="1">
    <source>
        <dbReference type="EMBL" id="TDO52319.1"/>
    </source>
</evidence>
<dbReference type="EMBL" id="SNWQ01000002">
    <property type="protein sequence ID" value="TDO52319.1"/>
    <property type="molecule type" value="Genomic_DNA"/>
</dbReference>
<evidence type="ECO:0000313" key="2">
    <source>
        <dbReference type="Proteomes" id="UP000295388"/>
    </source>
</evidence>
<dbReference type="Proteomes" id="UP000295388">
    <property type="component" value="Unassembled WGS sequence"/>
</dbReference>
<reference evidence="1 2" key="1">
    <citation type="submission" date="2019-03" db="EMBL/GenBank/DDBJ databases">
        <title>Genomic Encyclopedia of Type Strains, Phase III (KMG-III): the genomes of soil and plant-associated and newly described type strains.</title>
        <authorList>
            <person name="Whitman W."/>
        </authorList>
    </citation>
    <scope>NUCLEOTIDE SEQUENCE [LARGE SCALE GENOMIC DNA]</scope>
    <source>
        <strain evidence="1 2">VKM Ac-2527</strain>
    </source>
</reference>
<gene>
    <name evidence="1" type="ORF">EV643_102156</name>
</gene>
<dbReference type="RefSeq" id="WP_255512934.1">
    <property type="nucleotide sequence ID" value="NZ_SNWQ01000002.1"/>
</dbReference>
<accession>A0A4R6KR25</accession>
<proteinExistence type="predicted"/>
<keyword evidence="2" id="KW-1185">Reference proteome</keyword>
<name>A0A4R6KR25_9ACTN</name>
<dbReference type="AlphaFoldDB" id="A0A4R6KR25"/>
<comment type="caution">
    <text evidence="1">The sequence shown here is derived from an EMBL/GenBank/DDBJ whole genome shotgun (WGS) entry which is preliminary data.</text>
</comment>
<protein>
    <submittedName>
        <fullName evidence="1">Uncharacterized protein</fullName>
    </submittedName>
</protein>
<organism evidence="1 2">
    <name type="scientific">Kribbella caucasensis</name>
    <dbReference type="NCBI Taxonomy" id="2512215"/>
    <lineage>
        <taxon>Bacteria</taxon>
        <taxon>Bacillati</taxon>
        <taxon>Actinomycetota</taxon>
        <taxon>Actinomycetes</taxon>
        <taxon>Propionibacteriales</taxon>
        <taxon>Kribbellaceae</taxon>
        <taxon>Kribbella</taxon>
    </lineage>
</organism>
<sequence length="41" mass="4737">MRADTRLIVDRFWADLFGITVEELHAPGTKAMYGRNLVFKP</sequence>